<dbReference type="AlphaFoldDB" id="A0A7T8KEM6"/>
<protein>
    <submittedName>
        <fullName evidence="1">Uncharacterized protein</fullName>
    </submittedName>
</protein>
<sequence>MHLKRCALKWDRGNYRLSNPVDYMDEMTRNEYTHAWVLRIPTFLFNQFHGEKALLDRYVTEMSRMHRGSCVEYEVLKMEWEESNNTKGQHLKVLLKFDDATNDNPSYSTTRMNNFLTFGGIVYI</sequence>
<evidence type="ECO:0000313" key="2">
    <source>
        <dbReference type="Proteomes" id="UP000595437"/>
    </source>
</evidence>
<reference evidence="2" key="1">
    <citation type="submission" date="2021-01" db="EMBL/GenBank/DDBJ databases">
        <title>Caligus Genome Assembly.</title>
        <authorList>
            <person name="Gallardo-Escarate C."/>
        </authorList>
    </citation>
    <scope>NUCLEOTIDE SEQUENCE [LARGE SCALE GENOMIC DNA]</scope>
</reference>
<accession>A0A7T8KEM6</accession>
<organism evidence="1 2">
    <name type="scientific">Caligus rogercresseyi</name>
    <name type="common">Sea louse</name>
    <dbReference type="NCBI Taxonomy" id="217165"/>
    <lineage>
        <taxon>Eukaryota</taxon>
        <taxon>Metazoa</taxon>
        <taxon>Ecdysozoa</taxon>
        <taxon>Arthropoda</taxon>
        <taxon>Crustacea</taxon>
        <taxon>Multicrustacea</taxon>
        <taxon>Hexanauplia</taxon>
        <taxon>Copepoda</taxon>
        <taxon>Siphonostomatoida</taxon>
        <taxon>Caligidae</taxon>
        <taxon>Caligus</taxon>
    </lineage>
</organism>
<name>A0A7T8KEM6_CALRO</name>
<keyword evidence="2" id="KW-1185">Reference proteome</keyword>
<proteinExistence type="predicted"/>
<dbReference type="EMBL" id="CP045893">
    <property type="protein sequence ID" value="QQP54353.1"/>
    <property type="molecule type" value="Genomic_DNA"/>
</dbReference>
<gene>
    <name evidence="1" type="ORF">FKW44_007163</name>
</gene>
<evidence type="ECO:0000313" key="1">
    <source>
        <dbReference type="EMBL" id="QQP54353.1"/>
    </source>
</evidence>
<dbReference type="Proteomes" id="UP000595437">
    <property type="component" value="Chromosome 4"/>
</dbReference>
<dbReference type="OrthoDB" id="10461185at2759"/>